<evidence type="ECO:0000313" key="2">
    <source>
        <dbReference type="Proteomes" id="UP000298424"/>
    </source>
</evidence>
<evidence type="ECO:0008006" key="3">
    <source>
        <dbReference type="Google" id="ProtNLM"/>
    </source>
</evidence>
<evidence type="ECO:0000313" key="1">
    <source>
        <dbReference type="EMBL" id="TFD28666.1"/>
    </source>
</evidence>
<protein>
    <recommendedName>
        <fullName evidence="3">Antitoxin Xre/MbcA/ParS-like toxin-binding domain-containing protein</fullName>
    </recommendedName>
</protein>
<reference evidence="1 2" key="1">
    <citation type="submission" date="2019-03" db="EMBL/GenBank/DDBJ databases">
        <title>Genomics of glacier-inhabiting Cryobacterium strains.</title>
        <authorList>
            <person name="Liu Q."/>
            <person name="Xin Y.-H."/>
        </authorList>
    </citation>
    <scope>NUCLEOTIDE SEQUENCE [LARGE SCALE GENOMIC DNA]</scope>
    <source>
        <strain evidence="1 2">TMT1-1</strain>
    </source>
</reference>
<dbReference type="Proteomes" id="UP000298424">
    <property type="component" value="Unassembled WGS sequence"/>
</dbReference>
<name>A0A4R8ZI27_9MICO</name>
<dbReference type="EMBL" id="SOGT01000002">
    <property type="protein sequence ID" value="TFD28666.1"/>
    <property type="molecule type" value="Genomic_DNA"/>
</dbReference>
<gene>
    <name evidence="1" type="ORF">E3T27_01885</name>
</gene>
<sequence length="160" mass="17191">MTGHGGTGQNEDETLLPVVPVAGMDSTEVSSALLYSRQATAAAWNRLEGEFGLLDSNAVKALLRATSAVSLVEMDRELLGVTRGGTTVYPGFQFASGTILIVIKQLLALARENEWSNEDLSLWLMGPNTSFEAEGRPVDHLVGEPEAVLASARDEFEALW</sequence>
<organism evidence="1 2">
    <name type="scientific">Cryobacterium lyxosi</name>
    <dbReference type="NCBI Taxonomy" id="1259228"/>
    <lineage>
        <taxon>Bacteria</taxon>
        <taxon>Bacillati</taxon>
        <taxon>Actinomycetota</taxon>
        <taxon>Actinomycetes</taxon>
        <taxon>Micrococcales</taxon>
        <taxon>Microbacteriaceae</taxon>
        <taxon>Cryobacterium</taxon>
    </lineage>
</organism>
<accession>A0A4R8ZI27</accession>
<comment type="caution">
    <text evidence="1">The sequence shown here is derived from an EMBL/GenBank/DDBJ whole genome shotgun (WGS) entry which is preliminary data.</text>
</comment>
<dbReference type="RefSeq" id="WP_134571394.1">
    <property type="nucleotide sequence ID" value="NZ_SOGT01000002.1"/>
</dbReference>
<dbReference type="OrthoDB" id="4726228at2"/>
<keyword evidence="2" id="KW-1185">Reference proteome</keyword>
<dbReference type="AlphaFoldDB" id="A0A4R8ZI27"/>
<proteinExistence type="predicted"/>